<dbReference type="PANTHER" id="PTHR33444:SF7">
    <property type="entry name" value="TRANSMEMBRANE PROTEIN 272"/>
    <property type="match status" value="1"/>
</dbReference>
<keyword evidence="2" id="KW-1133">Transmembrane helix</keyword>
<name>A0A813W7C8_ADIRI</name>
<feature type="transmembrane region" description="Helical" evidence="2">
    <location>
        <begin position="336"/>
        <end position="361"/>
    </location>
</feature>
<comment type="caution">
    <text evidence="3">The sequence shown here is derived from an EMBL/GenBank/DDBJ whole genome shotgun (WGS) entry which is preliminary data.</text>
</comment>
<evidence type="ECO:0000256" key="1">
    <source>
        <dbReference type="SAM" id="MobiDB-lite"/>
    </source>
</evidence>
<dbReference type="InterPro" id="IPR040350">
    <property type="entry name" value="TMEM272"/>
</dbReference>
<dbReference type="EMBL" id="CAJNOR010000236">
    <property type="protein sequence ID" value="CAF0850957.1"/>
    <property type="molecule type" value="Genomic_DNA"/>
</dbReference>
<feature type="transmembrane region" description="Helical" evidence="2">
    <location>
        <begin position="381"/>
        <end position="411"/>
    </location>
</feature>
<reference evidence="3" key="1">
    <citation type="submission" date="2021-02" db="EMBL/GenBank/DDBJ databases">
        <authorList>
            <person name="Nowell W R."/>
        </authorList>
    </citation>
    <scope>NUCLEOTIDE SEQUENCE</scope>
</reference>
<evidence type="ECO:0000256" key="2">
    <source>
        <dbReference type="SAM" id="Phobius"/>
    </source>
</evidence>
<feature type="transmembrane region" description="Helical" evidence="2">
    <location>
        <begin position="265"/>
        <end position="288"/>
    </location>
</feature>
<keyword evidence="2" id="KW-0812">Transmembrane</keyword>
<organism evidence="3 4">
    <name type="scientific">Adineta ricciae</name>
    <name type="common">Rotifer</name>
    <dbReference type="NCBI Taxonomy" id="249248"/>
    <lineage>
        <taxon>Eukaryota</taxon>
        <taxon>Metazoa</taxon>
        <taxon>Spiralia</taxon>
        <taxon>Gnathifera</taxon>
        <taxon>Rotifera</taxon>
        <taxon>Eurotatoria</taxon>
        <taxon>Bdelloidea</taxon>
        <taxon>Adinetida</taxon>
        <taxon>Adinetidae</taxon>
        <taxon>Adineta</taxon>
    </lineage>
</organism>
<keyword evidence="4" id="KW-1185">Reference proteome</keyword>
<protein>
    <submittedName>
        <fullName evidence="3">Uncharacterized protein</fullName>
    </submittedName>
</protein>
<proteinExistence type="predicted"/>
<accession>A0A813W7C8</accession>
<dbReference type="Proteomes" id="UP000663828">
    <property type="component" value="Unassembled WGS sequence"/>
</dbReference>
<dbReference type="PANTHER" id="PTHR33444">
    <property type="entry name" value="SI:DKEY-19B23.12-RELATED"/>
    <property type="match status" value="1"/>
</dbReference>
<feature type="region of interest" description="Disordered" evidence="1">
    <location>
        <begin position="223"/>
        <end position="242"/>
    </location>
</feature>
<gene>
    <name evidence="3" type="ORF">XAT740_LOCUS5479</name>
</gene>
<dbReference type="AlphaFoldDB" id="A0A813W7C8"/>
<sequence length="415" mass="47177">MAKSECENLRVGHEYLESVAWPSVLRQQAHNRCYCKRCYPSTLPDTLTVAGYKYVIPRGWTRFAVSVDEPIAQFHNVWKTWLNCYHGTSIENARSAVEHRQLLLPSDVTLAGKKLKIREGHIPGENYVFTTPSITYAALEYYAHTYTFESPNNSRMYTIKVVLQCKQKADSITVQPETVGARAKQIEICPHIPNEELEWKTQNRSAVLIYGLMLEIKPCNEDDSPTETIPIPDQSPPLKQTRDAPQYSLDISTDSDEIYFTKKKIAILIILILFTLLPVAALVLSQIYKADCPIEPRISFWLFIFGVVGAGTFLLLFFIALITFRCCSERLKIGRGIGACLLCLLILFFLAWLIMGSIWVFPLKAKVQFDPSNTENYCQKILYMFIFGLLLAQYGCIALLACTGVITAAYFKYRN</sequence>
<evidence type="ECO:0000313" key="3">
    <source>
        <dbReference type="EMBL" id="CAF0850957.1"/>
    </source>
</evidence>
<feature type="transmembrane region" description="Helical" evidence="2">
    <location>
        <begin position="300"/>
        <end position="324"/>
    </location>
</feature>
<keyword evidence="2" id="KW-0472">Membrane</keyword>
<evidence type="ECO:0000313" key="4">
    <source>
        <dbReference type="Proteomes" id="UP000663828"/>
    </source>
</evidence>